<keyword evidence="5" id="KW-1185">Reference proteome</keyword>
<keyword evidence="2" id="KW-0067">ATP-binding</keyword>
<dbReference type="Gene3D" id="1.10.3290.10">
    <property type="entry name" value="Fido-like domain"/>
    <property type="match status" value="1"/>
</dbReference>
<gene>
    <name evidence="4" type="ORF">SAMN05421820_102157</name>
</gene>
<dbReference type="InterPro" id="IPR036597">
    <property type="entry name" value="Fido-like_dom_sf"/>
</dbReference>
<dbReference type="Pfam" id="PF02661">
    <property type="entry name" value="Fic"/>
    <property type="match status" value="1"/>
</dbReference>
<evidence type="ECO:0000256" key="2">
    <source>
        <dbReference type="PIRSR" id="PIRSR640198-2"/>
    </source>
</evidence>
<proteinExistence type="predicted"/>
<dbReference type="RefSeq" id="WP_074605074.1">
    <property type="nucleotide sequence ID" value="NZ_FNGY01000002.1"/>
</dbReference>
<dbReference type="OrthoDB" id="9814400at2"/>
<dbReference type="Proteomes" id="UP000183200">
    <property type="component" value="Unassembled WGS sequence"/>
</dbReference>
<keyword evidence="2" id="KW-0547">Nucleotide-binding</keyword>
<dbReference type="InterPro" id="IPR040198">
    <property type="entry name" value="Fido_containing"/>
</dbReference>
<organism evidence="4 5">
    <name type="scientific">Pedobacter steynii</name>
    <dbReference type="NCBI Taxonomy" id="430522"/>
    <lineage>
        <taxon>Bacteria</taxon>
        <taxon>Pseudomonadati</taxon>
        <taxon>Bacteroidota</taxon>
        <taxon>Sphingobacteriia</taxon>
        <taxon>Sphingobacteriales</taxon>
        <taxon>Sphingobacteriaceae</taxon>
        <taxon>Pedobacter</taxon>
    </lineage>
</organism>
<dbReference type="SUPFAM" id="SSF140931">
    <property type="entry name" value="Fic-like"/>
    <property type="match status" value="1"/>
</dbReference>
<reference evidence="5" key="1">
    <citation type="submission" date="2016-10" db="EMBL/GenBank/DDBJ databases">
        <authorList>
            <person name="Varghese N."/>
            <person name="Submissions S."/>
        </authorList>
    </citation>
    <scope>NUCLEOTIDE SEQUENCE [LARGE SCALE GENOMIC DNA]</scope>
    <source>
        <strain evidence="5">DSM 19110</strain>
    </source>
</reference>
<dbReference type="GO" id="GO:0005524">
    <property type="term" value="F:ATP binding"/>
    <property type="evidence" value="ECO:0007669"/>
    <property type="project" value="UniProtKB-KW"/>
</dbReference>
<feature type="binding site" evidence="2">
    <location>
        <begin position="195"/>
        <end position="202"/>
    </location>
    <ligand>
        <name>ATP</name>
        <dbReference type="ChEBI" id="CHEBI:30616"/>
    </ligand>
</feature>
<feature type="domain" description="Fido" evidence="3">
    <location>
        <begin position="93"/>
        <end position="252"/>
    </location>
</feature>
<dbReference type="PANTHER" id="PTHR13504">
    <property type="entry name" value="FIDO DOMAIN-CONTAINING PROTEIN DDB_G0283145"/>
    <property type="match status" value="1"/>
</dbReference>
<name>A0A1G9MY30_9SPHI</name>
<evidence type="ECO:0000313" key="4">
    <source>
        <dbReference type="EMBL" id="SDL79138.1"/>
    </source>
</evidence>
<dbReference type="PROSITE" id="PS51459">
    <property type="entry name" value="FIDO"/>
    <property type="match status" value="1"/>
</dbReference>
<dbReference type="AlphaFoldDB" id="A0A1G9MY30"/>
<dbReference type="PANTHER" id="PTHR13504:SF38">
    <property type="entry name" value="FIDO DOMAIN-CONTAINING PROTEIN"/>
    <property type="match status" value="1"/>
</dbReference>
<dbReference type="InterPro" id="IPR003812">
    <property type="entry name" value="Fido"/>
</dbReference>
<accession>A0A1G9MY30</accession>
<evidence type="ECO:0000256" key="1">
    <source>
        <dbReference type="PIRSR" id="PIRSR640198-1"/>
    </source>
</evidence>
<feature type="active site" evidence="1">
    <location>
        <position position="191"/>
    </location>
</feature>
<protein>
    <submittedName>
        <fullName evidence="4">Fic/DOC family protein</fullName>
    </submittedName>
</protein>
<evidence type="ECO:0000259" key="3">
    <source>
        <dbReference type="PROSITE" id="PS51459"/>
    </source>
</evidence>
<dbReference type="EMBL" id="FNGY01000002">
    <property type="protein sequence ID" value="SDL79138.1"/>
    <property type="molecule type" value="Genomic_DNA"/>
</dbReference>
<evidence type="ECO:0000313" key="5">
    <source>
        <dbReference type="Proteomes" id="UP000183200"/>
    </source>
</evidence>
<sequence>MLSNHLQRFNKALSSFKTKFPRVAWSEDFKKNLINDYSFSSSRIEDSNLEYGDTIKFLNDEFVKKENLTSLLQINNHKEVLTEILDRYENFELTEETIKAIHKNLMGSELSWNGNFKPELVGNYRNYQVIGYREPFYRNREYNPHYNLEIIMATYIDFFQRAFNNIDNSNDETHLITALAYFHNKFLNDIHPFADGNGRVCRIIMGTVMMKNGCPPVFAQVLDNTDMEQYINTIIECEKENSNKAFVDFLANGMSDYLENKLITN</sequence>